<protein>
    <recommendedName>
        <fullName evidence="3">Transposase</fullName>
    </recommendedName>
</protein>
<name>A0A820ML53_9BILA</name>
<reference evidence="1" key="1">
    <citation type="submission" date="2021-02" db="EMBL/GenBank/DDBJ databases">
        <authorList>
            <person name="Nowell W R."/>
        </authorList>
    </citation>
    <scope>NUCLEOTIDE SEQUENCE</scope>
</reference>
<accession>A0A820ML53</accession>
<gene>
    <name evidence="1" type="ORF">JBS370_LOCUS42640</name>
</gene>
<feature type="non-terminal residue" evidence="1">
    <location>
        <position position="100"/>
    </location>
</feature>
<organism evidence="1 2">
    <name type="scientific">Rotaria sordida</name>
    <dbReference type="NCBI Taxonomy" id="392033"/>
    <lineage>
        <taxon>Eukaryota</taxon>
        <taxon>Metazoa</taxon>
        <taxon>Spiralia</taxon>
        <taxon>Gnathifera</taxon>
        <taxon>Rotifera</taxon>
        <taxon>Eurotatoria</taxon>
        <taxon>Bdelloidea</taxon>
        <taxon>Philodinida</taxon>
        <taxon>Philodinidae</taxon>
        <taxon>Rotaria</taxon>
    </lineage>
</organism>
<dbReference type="EMBL" id="CAJOBD010058276">
    <property type="protein sequence ID" value="CAF4374331.1"/>
    <property type="molecule type" value="Genomic_DNA"/>
</dbReference>
<comment type="caution">
    <text evidence="1">The sequence shown here is derived from an EMBL/GenBank/DDBJ whole genome shotgun (WGS) entry which is preliminary data.</text>
</comment>
<sequence length="100" mass="11596">KQILPNTISNDMERNVKYLLTKKYSYSTIQQDLAEMNVNISTSTIRLIANKIRKQHRLGLLNNQSPKFYHRYHVATADIVRRITLCISKENPPTVRLIAA</sequence>
<dbReference type="AlphaFoldDB" id="A0A820ML53"/>
<evidence type="ECO:0000313" key="1">
    <source>
        <dbReference type="EMBL" id="CAF4374331.1"/>
    </source>
</evidence>
<feature type="non-terminal residue" evidence="1">
    <location>
        <position position="1"/>
    </location>
</feature>
<dbReference type="Proteomes" id="UP000663836">
    <property type="component" value="Unassembled WGS sequence"/>
</dbReference>
<proteinExistence type="predicted"/>
<evidence type="ECO:0000313" key="2">
    <source>
        <dbReference type="Proteomes" id="UP000663836"/>
    </source>
</evidence>
<evidence type="ECO:0008006" key="3">
    <source>
        <dbReference type="Google" id="ProtNLM"/>
    </source>
</evidence>